<dbReference type="EMBL" id="FNBG01000041">
    <property type="protein sequence ID" value="SDG41122.1"/>
    <property type="molecule type" value="Genomic_DNA"/>
</dbReference>
<dbReference type="OrthoDB" id="411397at2"/>
<reference evidence="2 3" key="1">
    <citation type="submission" date="2016-10" db="EMBL/GenBank/DDBJ databases">
        <authorList>
            <person name="de Groot N.N."/>
        </authorList>
    </citation>
    <scope>NUCLEOTIDE SEQUENCE [LARGE SCALE GENOMIC DNA]</scope>
    <source>
        <strain evidence="2 3">DSM 28129</strain>
    </source>
</reference>
<protein>
    <recommendedName>
        <fullName evidence="1">DUF1858 domain-containing protein</fullName>
    </recommendedName>
</protein>
<evidence type="ECO:0000313" key="3">
    <source>
        <dbReference type="Proteomes" id="UP000198972"/>
    </source>
</evidence>
<dbReference type="AlphaFoldDB" id="A0A1G7U0N1"/>
<dbReference type="Pfam" id="PF08984">
    <property type="entry name" value="DUF1858"/>
    <property type="match status" value="1"/>
</dbReference>
<evidence type="ECO:0000259" key="1">
    <source>
        <dbReference type="Pfam" id="PF08984"/>
    </source>
</evidence>
<accession>A0A1G7U0N1</accession>
<dbReference type="Gene3D" id="1.10.3910.10">
    <property type="entry name" value="SP0561-like"/>
    <property type="match status" value="1"/>
</dbReference>
<sequence>MDKVLDMNQTVYELCSSHPDAMEIMLELGFKSIAEPGMLQTAGRFMTLAKGAKMKKIDPELIKSTFRSKGYAIIE</sequence>
<gene>
    <name evidence="2" type="ORF">SAMN04488542_1419</name>
</gene>
<feature type="domain" description="DUF1858" evidence="1">
    <location>
        <begin position="6"/>
        <end position="61"/>
    </location>
</feature>
<evidence type="ECO:0000313" key="2">
    <source>
        <dbReference type="EMBL" id="SDG41122.1"/>
    </source>
</evidence>
<dbReference type="STRING" id="670482.SAMN04488542_1419"/>
<name>A0A1G7U0N1_9BACL</name>
<dbReference type="InterPro" id="IPR015077">
    <property type="entry name" value="DUF1858"/>
</dbReference>
<dbReference type="InterPro" id="IPR038062">
    <property type="entry name" value="ScdA-like_N_sf"/>
</dbReference>
<dbReference type="SUPFAM" id="SSF140683">
    <property type="entry name" value="SP0561-like"/>
    <property type="match status" value="1"/>
</dbReference>
<proteinExistence type="predicted"/>
<organism evidence="2 3">
    <name type="scientific">Fontibacillus panacisegetis</name>
    <dbReference type="NCBI Taxonomy" id="670482"/>
    <lineage>
        <taxon>Bacteria</taxon>
        <taxon>Bacillati</taxon>
        <taxon>Bacillota</taxon>
        <taxon>Bacilli</taxon>
        <taxon>Bacillales</taxon>
        <taxon>Paenibacillaceae</taxon>
        <taxon>Fontibacillus</taxon>
    </lineage>
</organism>
<dbReference type="Proteomes" id="UP000198972">
    <property type="component" value="Unassembled WGS sequence"/>
</dbReference>
<dbReference type="RefSeq" id="WP_091235914.1">
    <property type="nucleotide sequence ID" value="NZ_FNBG01000041.1"/>
</dbReference>
<keyword evidence="3" id="KW-1185">Reference proteome</keyword>